<keyword evidence="7" id="KW-1185">Reference proteome</keyword>
<keyword evidence="4" id="KW-0804">Transcription</keyword>
<dbReference type="GO" id="GO:0016987">
    <property type="term" value="F:sigma factor activity"/>
    <property type="evidence" value="ECO:0007669"/>
    <property type="project" value="UniProtKB-KW"/>
</dbReference>
<comment type="caution">
    <text evidence="6">The sequence shown here is derived from an EMBL/GenBank/DDBJ whole genome shotgun (WGS) entry which is preliminary data.</text>
</comment>
<evidence type="ECO:0000259" key="5">
    <source>
        <dbReference type="Pfam" id="PF08281"/>
    </source>
</evidence>
<dbReference type="InterPro" id="IPR013325">
    <property type="entry name" value="RNA_pol_sigma_r2"/>
</dbReference>
<dbReference type="GO" id="GO:0000428">
    <property type="term" value="C:DNA-directed RNA polymerase complex"/>
    <property type="evidence" value="ECO:0007669"/>
    <property type="project" value="UniProtKB-KW"/>
</dbReference>
<dbReference type="InterPro" id="IPR039425">
    <property type="entry name" value="RNA_pol_sigma-70-like"/>
</dbReference>
<dbReference type="InterPro" id="IPR013249">
    <property type="entry name" value="RNA_pol_sigma70_r4_t2"/>
</dbReference>
<dbReference type="EMBL" id="BJYV01000001">
    <property type="protein sequence ID" value="GEO19580.1"/>
    <property type="molecule type" value="Genomic_DNA"/>
</dbReference>
<evidence type="ECO:0000313" key="7">
    <source>
        <dbReference type="Proteomes" id="UP000321301"/>
    </source>
</evidence>
<evidence type="ECO:0000256" key="2">
    <source>
        <dbReference type="ARBA" id="ARBA00023015"/>
    </source>
</evidence>
<feature type="domain" description="RNA polymerase sigma factor 70 region 4 type 2" evidence="5">
    <location>
        <begin position="136"/>
        <end position="178"/>
    </location>
</feature>
<dbReference type="RefSeq" id="WP_146946867.1">
    <property type="nucleotide sequence ID" value="NZ_BJYV01000001.1"/>
</dbReference>
<dbReference type="CDD" id="cd06171">
    <property type="entry name" value="Sigma70_r4"/>
    <property type="match status" value="1"/>
</dbReference>
<dbReference type="Proteomes" id="UP000321301">
    <property type="component" value="Unassembled WGS sequence"/>
</dbReference>
<dbReference type="SUPFAM" id="SSF88946">
    <property type="entry name" value="Sigma2 domain of RNA polymerase sigma factors"/>
    <property type="match status" value="1"/>
</dbReference>
<dbReference type="PANTHER" id="PTHR43133:SF46">
    <property type="entry name" value="RNA POLYMERASE SIGMA-70 FACTOR ECF SUBFAMILY"/>
    <property type="match status" value="1"/>
</dbReference>
<dbReference type="GO" id="GO:0003677">
    <property type="term" value="F:DNA binding"/>
    <property type="evidence" value="ECO:0007669"/>
    <property type="project" value="InterPro"/>
</dbReference>
<evidence type="ECO:0000313" key="6">
    <source>
        <dbReference type="EMBL" id="GEO19580.1"/>
    </source>
</evidence>
<keyword evidence="6" id="KW-0240">DNA-directed RNA polymerase</keyword>
<keyword evidence="2" id="KW-0805">Transcription regulation</keyword>
<proteinExistence type="inferred from homology"/>
<dbReference type="Gene3D" id="1.10.10.10">
    <property type="entry name" value="Winged helix-like DNA-binding domain superfamily/Winged helix DNA-binding domain"/>
    <property type="match status" value="1"/>
</dbReference>
<protein>
    <submittedName>
        <fullName evidence="6">DNA-directed RNA polymerase sigma-70 factor</fullName>
    </submittedName>
</protein>
<accession>A0A512C5Z3</accession>
<dbReference type="PANTHER" id="PTHR43133">
    <property type="entry name" value="RNA POLYMERASE ECF-TYPE SIGMA FACTO"/>
    <property type="match status" value="1"/>
</dbReference>
<sequence length="200" mass="23691">MTGFNENNRSNNKTEEEEYWVRIMAGDKSALEGLFSLFAYELMAFGLSIKPDRDLVKDCIQDLFIDIWKYRDNKREVNHVKMYIFRSLSNKVRKEINRTIKRKQEEQLIGFDALYTQGHDDQVDEEFFIEEKNSSRLKAALNLLPTRQKEVITHVFFENLSHKQVSKIMGITVQSVYTLTWKAIGNLRKYFALLLFFLML</sequence>
<evidence type="ECO:0000256" key="1">
    <source>
        <dbReference type="ARBA" id="ARBA00010641"/>
    </source>
</evidence>
<keyword evidence="3" id="KW-0731">Sigma factor</keyword>
<dbReference type="AlphaFoldDB" id="A0A512C5Z3"/>
<comment type="similarity">
    <text evidence="1">Belongs to the sigma-70 factor family. ECF subfamily.</text>
</comment>
<gene>
    <name evidence="6" type="ORF">CQA01_01140</name>
</gene>
<evidence type="ECO:0000256" key="4">
    <source>
        <dbReference type="ARBA" id="ARBA00023163"/>
    </source>
</evidence>
<reference evidence="6 7" key="1">
    <citation type="submission" date="2019-07" db="EMBL/GenBank/DDBJ databases">
        <title>Whole genome shotgun sequence of Cyclobacterium qasimii NBRC 106168.</title>
        <authorList>
            <person name="Hosoyama A."/>
            <person name="Uohara A."/>
            <person name="Ohji S."/>
            <person name="Ichikawa N."/>
        </authorList>
    </citation>
    <scope>NUCLEOTIDE SEQUENCE [LARGE SCALE GENOMIC DNA]</scope>
    <source>
        <strain evidence="6 7">NBRC 106168</strain>
    </source>
</reference>
<dbReference type="GO" id="GO:0006352">
    <property type="term" value="P:DNA-templated transcription initiation"/>
    <property type="evidence" value="ECO:0007669"/>
    <property type="project" value="InterPro"/>
</dbReference>
<dbReference type="InterPro" id="IPR014284">
    <property type="entry name" value="RNA_pol_sigma-70_dom"/>
</dbReference>
<dbReference type="InterPro" id="IPR036388">
    <property type="entry name" value="WH-like_DNA-bd_sf"/>
</dbReference>
<dbReference type="SUPFAM" id="SSF88659">
    <property type="entry name" value="Sigma3 and sigma4 domains of RNA polymerase sigma factors"/>
    <property type="match status" value="1"/>
</dbReference>
<organism evidence="6 7">
    <name type="scientific">Cyclobacterium qasimii</name>
    <dbReference type="NCBI Taxonomy" id="1350429"/>
    <lineage>
        <taxon>Bacteria</taxon>
        <taxon>Pseudomonadati</taxon>
        <taxon>Bacteroidota</taxon>
        <taxon>Cytophagia</taxon>
        <taxon>Cytophagales</taxon>
        <taxon>Cyclobacteriaceae</taxon>
        <taxon>Cyclobacterium</taxon>
    </lineage>
</organism>
<dbReference type="InterPro" id="IPR013324">
    <property type="entry name" value="RNA_pol_sigma_r3/r4-like"/>
</dbReference>
<evidence type="ECO:0000256" key="3">
    <source>
        <dbReference type="ARBA" id="ARBA00023082"/>
    </source>
</evidence>
<name>A0A512C5Z3_9BACT</name>
<dbReference type="Pfam" id="PF08281">
    <property type="entry name" value="Sigma70_r4_2"/>
    <property type="match status" value="1"/>
</dbReference>
<dbReference type="NCBIfam" id="TIGR02937">
    <property type="entry name" value="sigma70-ECF"/>
    <property type="match status" value="1"/>
</dbReference>
<dbReference type="Gene3D" id="1.10.1740.10">
    <property type="match status" value="1"/>
</dbReference>